<dbReference type="AlphaFoldDB" id="A0A6I3KJE5"/>
<feature type="compositionally biased region" description="Low complexity" evidence="1">
    <location>
        <begin position="9"/>
        <end position="21"/>
    </location>
</feature>
<evidence type="ECO:0000313" key="3">
    <source>
        <dbReference type="Proteomes" id="UP000440694"/>
    </source>
</evidence>
<protein>
    <submittedName>
        <fullName evidence="2">Uncharacterized protein</fullName>
    </submittedName>
</protein>
<feature type="region of interest" description="Disordered" evidence="1">
    <location>
        <begin position="1"/>
        <end position="21"/>
    </location>
</feature>
<proteinExistence type="predicted"/>
<sequence>MLNALTSGVPDAQAQAPVQVASSDEEMPAEIIAVQIRKQGYECINPKSAKRDPKASEADLPVWILTCENATYRVRLVGDMADHVEKL</sequence>
<organism evidence="2 3">
    <name type="scientific">Hyphomicrobium album</name>
    <dbReference type="NCBI Taxonomy" id="2665159"/>
    <lineage>
        <taxon>Bacteria</taxon>
        <taxon>Pseudomonadati</taxon>
        <taxon>Pseudomonadota</taxon>
        <taxon>Alphaproteobacteria</taxon>
        <taxon>Hyphomicrobiales</taxon>
        <taxon>Hyphomicrobiaceae</taxon>
        <taxon>Hyphomicrobium</taxon>
    </lineage>
</organism>
<evidence type="ECO:0000256" key="1">
    <source>
        <dbReference type="SAM" id="MobiDB-lite"/>
    </source>
</evidence>
<gene>
    <name evidence="2" type="ORF">GIW81_16070</name>
</gene>
<evidence type="ECO:0000313" key="2">
    <source>
        <dbReference type="EMBL" id="MTD95855.1"/>
    </source>
</evidence>
<dbReference type="Proteomes" id="UP000440694">
    <property type="component" value="Unassembled WGS sequence"/>
</dbReference>
<comment type="caution">
    <text evidence="2">The sequence shown here is derived from an EMBL/GenBank/DDBJ whole genome shotgun (WGS) entry which is preliminary data.</text>
</comment>
<name>A0A6I3KJE5_9HYPH</name>
<accession>A0A6I3KJE5</accession>
<reference evidence="2 3" key="1">
    <citation type="submission" date="2019-11" db="EMBL/GenBank/DDBJ databases">
        <title>Identification of a novel strain.</title>
        <authorList>
            <person name="Xu Q."/>
            <person name="Wang G."/>
        </authorList>
    </citation>
    <scope>NUCLEOTIDE SEQUENCE [LARGE SCALE GENOMIC DNA]</scope>
    <source>
        <strain evidence="3">xq</strain>
    </source>
</reference>
<keyword evidence="3" id="KW-1185">Reference proteome</keyword>
<dbReference type="EMBL" id="WMBQ01000002">
    <property type="protein sequence ID" value="MTD95855.1"/>
    <property type="molecule type" value="Genomic_DNA"/>
</dbReference>